<proteinExistence type="predicted"/>
<gene>
    <name evidence="3" type="ORF">ICC18_15495</name>
</gene>
<evidence type="ECO:0000313" key="3">
    <source>
        <dbReference type="EMBL" id="MBD0381532.1"/>
    </source>
</evidence>
<keyword evidence="4" id="KW-1185">Reference proteome</keyword>
<evidence type="ECO:0000313" key="4">
    <source>
        <dbReference type="Proteomes" id="UP000650466"/>
    </source>
</evidence>
<dbReference type="PANTHER" id="PTHR43649:SF33">
    <property type="entry name" value="POLYGALACTURONAN_RHAMNOGALACTURONAN-BINDING PROTEIN YTCQ"/>
    <property type="match status" value="1"/>
</dbReference>
<evidence type="ECO:0000256" key="1">
    <source>
        <dbReference type="ARBA" id="ARBA00022729"/>
    </source>
</evidence>
<feature type="chain" id="PRO_5036954502" evidence="2">
    <location>
        <begin position="23"/>
        <end position="510"/>
    </location>
</feature>
<evidence type="ECO:0000256" key="2">
    <source>
        <dbReference type="SAM" id="SignalP"/>
    </source>
</evidence>
<dbReference type="PROSITE" id="PS51257">
    <property type="entry name" value="PROKAR_LIPOPROTEIN"/>
    <property type="match status" value="1"/>
</dbReference>
<accession>A0A926KQB6</accession>
<protein>
    <submittedName>
        <fullName evidence="3">Extracellular solute-binding protein</fullName>
    </submittedName>
</protein>
<keyword evidence="1 2" id="KW-0732">Signal</keyword>
<sequence>MQKLKWMQSTLAVSLFSVTVLAGCSGGGSKETGTSPAAGGSSSPQAAKSAAKFTIEMLKEGGSSSIPADDFVKKQIDSKLNVDFKLNLIANGPDMDNKLNVLAASNNLPDLMEIKNKALYQQLAKNGLLLDLESYMGQLSGVKKLIGDDGFTKAKVNGKTYGFSRTPSFVPYTYWIRKDWLDKLGMKMPTTMDELYETAKAFAEKDPDGNGKKDTFGLVGDFANVMAPMYGYYGVGLPGAFYNKGDKMINSLYDPDMKQALETINKFVATPGVFEPEFTSAKVTTAQDKAFKGQAGIFFDQWASIMKDDQVKTWKTANPKAEWVILPPLQGAKAVRTANIGPNGYIAIPKSLEKDKDKLSRIFELLNYVSEGEGLNLVQYGVQDVHFKLEGGKAKLTEKAGEANYTWLYQITGRPEMEYLSTKFPNQATYIQETAKFPEIKNYGPNVDTPNGYNAADANRYVQEELLKFYIGKTPIADYDKFLNTLETKFNYKKLLEQGDMQLKELGYAK</sequence>
<dbReference type="Proteomes" id="UP000650466">
    <property type="component" value="Unassembled WGS sequence"/>
</dbReference>
<dbReference type="PANTHER" id="PTHR43649">
    <property type="entry name" value="ARABINOSE-BINDING PROTEIN-RELATED"/>
    <property type="match status" value="1"/>
</dbReference>
<dbReference type="SUPFAM" id="SSF53850">
    <property type="entry name" value="Periplasmic binding protein-like II"/>
    <property type="match status" value="1"/>
</dbReference>
<dbReference type="Gene3D" id="3.40.190.10">
    <property type="entry name" value="Periplasmic binding protein-like II"/>
    <property type="match status" value="2"/>
</dbReference>
<dbReference type="EMBL" id="JACVVD010000004">
    <property type="protein sequence ID" value="MBD0381532.1"/>
    <property type="molecule type" value="Genomic_DNA"/>
</dbReference>
<reference evidence="3" key="1">
    <citation type="submission" date="2020-09" db="EMBL/GenBank/DDBJ databases">
        <title>Draft Genome Sequence of Paenibacillus sp. WST5.</title>
        <authorList>
            <person name="Bao Z."/>
        </authorList>
    </citation>
    <scope>NUCLEOTIDE SEQUENCE</scope>
    <source>
        <strain evidence="3">WST5</strain>
    </source>
</reference>
<dbReference type="InterPro" id="IPR050490">
    <property type="entry name" value="Bact_solute-bd_prot1"/>
</dbReference>
<comment type="caution">
    <text evidence="3">The sequence shown here is derived from an EMBL/GenBank/DDBJ whole genome shotgun (WGS) entry which is preliminary data.</text>
</comment>
<dbReference type="AlphaFoldDB" id="A0A926KQB6"/>
<feature type="signal peptide" evidence="2">
    <location>
        <begin position="1"/>
        <end position="22"/>
    </location>
</feature>
<organism evidence="3 4">
    <name type="scientific">Paenibacillus sedimenti</name>
    <dbReference type="NCBI Taxonomy" id="2770274"/>
    <lineage>
        <taxon>Bacteria</taxon>
        <taxon>Bacillati</taxon>
        <taxon>Bacillota</taxon>
        <taxon>Bacilli</taxon>
        <taxon>Bacillales</taxon>
        <taxon>Paenibacillaceae</taxon>
        <taxon>Paenibacillus</taxon>
    </lineage>
</organism>
<name>A0A926KQB6_9BACL</name>
<dbReference type="RefSeq" id="WP_188175296.1">
    <property type="nucleotide sequence ID" value="NZ_JACVVD010000004.1"/>
</dbReference>